<dbReference type="PANTHER" id="PTHR43490">
    <property type="entry name" value="(+)-NEOMENTHOL DEHYDROGENASE"/>
    <property type="match status" value="1"/>
</dbReference>
<protein>
    <submittedName>
        <fullName evidence="5">Dehydrogenase</fullName>
    </submittedName>
</protein>
<dbReference type="InterPro" id="IPR036291">
    <property type="entry name" value="NAD(P)-bd_dom_sf"/>
</dbReference>
<dbReference type="InterPro" id="IPR045313">
    <property type="entry name" value="CBR1-like"/>
</dbReference>
<organism evidence="5 6">
    <name type="scientific">Phytohabitans rumicis</name>
    <dbReference type="NCBI Taxonomy" id="1076125"/>
    <lineage>
        <taxon>Bacteria</taxon>
        <taxon>Bacillati</taxon>
        <taxon>Actinomycetota</taxon>
        <taxon>Actinomycetes</taxon>
        <taxon>Micromonosporales</taxon>
        <taxon>Micromonosporaceae</taxon>
    </lineage>
</organism>
<proteinExistence type="inferred from homology"/>
<evidence type="ECO:0000256" key="2">
    <source>
        <dbReference type="ARBA" id="ARBA00022857"/>
    </source>
</evidence>
<sequence length="234" mass="24322">MTGANKGIGYEIARGLGETGATVLVGARDPERGAAAAEKLAADGITAVPLELDVTDPVSVSAAAARIEREYGRLDILVNNAGVIVERGQLPSQVPVEALQRVYDTNVYGVVRVTNATLPLLRKAPAARIVNLSSELGSLTLTTEVGSFHAMYPLLAYNSSKSALNAITVSYANELRDTPIKVNAADPGYCATDLNGHAGPRTPAQGAIAAIRLATLPADGPTAGFFDEDGVKPW</sequence>
<dbReference type="Proteomes" id="UP000482960">
    <property type="component" value="Unassembled WGS sequence"/>
</dbReference>
<comment type="similarity">
    <text evidence="1 4">Belongs to the short-chain dehydrogenases/reductases (SDR) family.</text>
</comment>
<dbReference type="AlphaFoldDB" id="A0A6V8L4K7"/>
<keyword evidence="3" id="KW-0560">Oxidoreductase</keyword>
<keyword evidence="2" id="KW-0521">NADP</keyword>
<dbReference type="SUPFAM" id="SSF51735">
    <property type="entry name" value="NAD(P)-binding Rossmann-fold domains"/>
    <property type="match status" value="1"/>
</dbReference>
<evidence type="ECO:0000313" key="6">
    <source>
        <dbReference type="Proteomes" id="UP000482960"/>
    </source>
</evidence>
<accession>A0A6V8L4K7</accession>
<gene>
    <name evidence="5" type="ORF">Prum_035500</name>
</gene>
<keyword evidence="6" id="KW-1185">Reference proteome</keyword>
<dbReference type="PRINTS" id="PR00081">
    <property type="entry name" value="GDHRDH"/>
</dbReference>
<dbReference type="InterPro" id="IPR002347">
    <property type="entry name" value="SDR_fam"/>
</dbReference>
<reference evidence="5 6" key="1">
    <citation type="submission" date="2020-03" db="EMBL/GenBank/DDBJ databases">
        <title>Whole genome shotgun sequence of Phytohabitans rumicis NBRC 108638.</title>
        <authorList>
            <person name="Komaki H."/>
            <person name="Tamura T."/>
        </authorList>
    </citation>
    <scope>NUCLEOTIDE SEQUENCE [LARGE SCALE GENOMIC DNA]</scope>
    <source>
        <strain evidence="5 6">NBRC 108638</strain>
    </source>
</reference>
<dbReference type="GO" id="GO:0016616">
    <property type="term" value="F:oxidoreductase activity, acting on the CH-OH group of donors, NAD or NADP as acceptor"/>
    <property type="evidence" value="ECO:0007669"/>
    <property type="project" value="InterPro"/>
</dbReference>
<comment type="caution">
    <text evidence="5">The sequence shown here is derived from an EMBL/GenBank/DDBJ whole genome shotgun (WGS) entry which is preliminary data.</text>
</comment>
<dbReference type="PRINTS" id="PR00080">
    <property type="entry name" value="SDRFAMILY"/>
</dbReference>
<dbReference type="Gene3D" id="3.40.50.720">
    <property type="entry name" value="NAD(P)-binding Rossmann-like Domain"/>
    <property type="match status" value="1"/>
</dbReference>
<evidence type="ECO:0000313" key="5">
    <source>
        <dbReference type="EMBL" id="GFJ89908.1"/>
    </source>
</evidence>
<dbReference type="Pfam" id="PF00106">
    <property type="entry name" value="adh_short"/>
    <property type="match status" value="1"/>
</dbReference>
<evidence type="ECO:0000256" key="3">
    <source>
        <dbReference type="ARBA" id="ARBA00023002"/>
    </source>
</evidence>
<dbReference type="PANTHER" id="PTHR43490:SF99">
    <property type="entry name" value="SHORT-CHAIN DEHYDROGENASE_REDUCTASE"/>
    <property type="match status" value="1"/>
</dbReference>
<evidence type="ECO:0000256" key="4">
    <source>
        <dbReference type="RuleBase" id="RU000363"/>
    </source>
</evidence>
<dbReference type="CDD" id="cd05324">
    <property type="entry name" value="carb_red_PTCR-like_SDR_c"/>
    <property type="match status" value="1"/>
</dbReference>
<reference evidence="5 6" key="2">
    <citation type="submission" date="2020-03" db="EMBL/GenBank/DDBJ databases">
        <authorList>
            <person name="Ichikawa N."/>
            <person name="Kimura A."/>
            <person name="Kitahashi Y."/>
            <person name="Uohara A."/>
        </authorList>
    </citation>
    <scope>NUCLEOTIDE SEQUENCE [LARGE SCALE GENOMIC DNA]</scope>
    <source>
        <strain evidence="5 6">NBRC 108638</strain>
    </source>
</reference>
<evidence type="ECO:0000256" key="1">
    <source>
        <dbReference type="ARBA" id="ARBA00006484"/>
    </source>
</evidence>
<dbReference type="EMBL" id="BLPG01000001">
    <property type="protein sequence ID" value="GFJ89908.1"/>
    <property type="molecule type" value="Genomic_DNA"/>
</dbReference>
<name>A0A6V8L4K7_9ACTN</name>